<dbReference type="EMBL" id="MCGE01000053">
    <property type="protein sequence ID" value="ORZ04122.1"/>
    <property type="molecule type" value="Genomic_DNA"/>
</dbReference>
<organism evidence="1 2">
    <name type="scientific">Absidia repens</name>
    <dbReference type="NCBI Taxonomy" id="90262"/>
    <lineage>
        <taxon>Eukaryota</taxon>
        <taxon>Fungi</taxon>
        <taxon>Fungi incertae sedis</taxon>
        <taxon>Mucoromycota</taxon>
        <taxon>Mucoromycotina</taxon>
        <taxon>Mucoromycetes</taxon>
        <taxon>Mucorales</taxon>
        <taxon>Cunninghamellaceae</taxon>
        <taxon>Absidia</taxon>
    </lineage>
</organism>
<dbReference type="AlphaFoldDB" id="A0A1X2HWX7"/>
<protein>
    <submittedName>
        <fullName evidence="1">Uncharacterized protein</fullName>
    </submittedName>
</protein>
<dbReference type="Proteomes" id="UP000193560">
    <property type="component" value="Unassembled WGS sequence"/>
</dbReference>
<keyword evidence="2" id="KW-1185">Reference proteome</keyword>
<reference evidence="1 2" key="1">
    <citation type="submission" date="2016-07" db="EMBL/GenBank/DDBJ databases">
        <title>Pervasive Adenine N6-methylation of Active Genes in Fungi.</title>
        <authorList>
            <consortium name="DOE Joint Genome Institute"/>
            <person name="Mondo S.J."/>
            <person name="Dannebaum R.O."/>
            <person name="Kuo R.C."/>
            <person name="Labutti K."/>
            <person name="Haridas S."/>
            <person name="Kuo A."/>
            <person name="Salamov A."/>
            <person name="Ahrendt S.R."/>
            <person name="Lipzen A."/>
            <person name="Sullivan W."/>
            <person name="Andreopoulos W.B."/>
            <person name="Clum A."/>
            <person name="Lindquist E."/>
            <person name="Daum C."/>
            <person name="Ramamoorthy G.K."/>
            <person name="Gryganskyi A."/>
            <person name="Culley D."/>
            <person name="Magnuson J.K."/>
            <person name="James T.Y."/>
            <person name="O'Malley M.A."/>
            <person name="Stajich J.E."/>
            <person name="Spatafora J.W."/>
            <person name="Visel A."/>
            <person name="Grigoriev I.V."/>
        </authorList>
    </citation>
    <scope>NUCLEOTIDE SEQUENCE [LARGE SCALE GENOMIC DNA]</scope>
    <source>
        <strain evidence="1 2">NRRL 1336</strain>
    </source>
</reference>
<evidence type="ECO:0000313" key="1">
    <source>
        <dbReference type="EMBL" id="ORZ04122.1"/>
    </source>
</evidence>
<name>A0A1X2HWX7_9FUNG</name>
<evidence type="ECO:0000313" key="2">
    <source>
        <dbReference type="Proteomes" id="UP000193560"/>
    </source>
</evidence>
<comment type="caution">
    <text evidence="1">The sequence shown here is derived from an EMBL/GenBank/DDBJ whole genome shotgun (WGS) entry which is preliminary data.</text>
</comment>
<accession>A0A1X2HWX7</accession>
<sequence length="53" mass="5642">MVDGSFTLKFEKAMSDVEVKVDVAKVGKTSPYIVSSSPDKNSSANLSLVCMIS</sequence>
<proteinExistence type="predicted"/>
<gene>
    <name evidence="1" type="ORF">BCR42DRAFT_429501</name>
</gene>